<evidence type="ECO:0000256" key="7">
    <source>
        <dbReference type="ARBA" id="ARBA00023242"/>
    </source>
</evidence>
<protein>
    <submittedName>
        <fullName evidence="10">Uncharacterized protein</fullName>
    </submittedName>
</protein>
<gene>
    <name evidence="10" type="ORF">KC19_6G207600</name>
</gene>
<evidence type="ECO:0000256" key="9">
    <source>
        <dbReference type="SAM" id="MobiDB-lite"/>
    </source>
</evidence>
<keyword evidence="8" id="KW-0650">Protein phosphatase inhibitor</keyword>
<comment type="caution">
    <text evidence="10">The sequence shown here is derived from an EMBL/GenBank/DDBJ whole genome shotgun (WGS) entry which is preliminary data.</text>
</comment>
<dbReference type="Pfam" id="PF10604">
    <property type="entry name" value="Polyketide_cyc2"/>
    <property type="match status" value="1"/>
</dbReference>
<dbReference type="EMBL" id="CM026427">
    <property type="protein sequence ID" value="KAG0571047.1"/>
    <property type="molecule type" value="Genomic_DNA"/>
</dbReference>
<dbReference type="GO" id="GO:0005634">
    <property type="term" value="C:nucleus"/>
    <property type="evidence" value="ECO:0007669"/>
    <property type="project" value="UniProtKB-SubCell"/>
</dbReference>
<dbReference type="PANTHER" id="PTHR31213:SF138">
    <property type="entry name" value="ABSCISIC ACID RECEPTOR PYL6"/>
    <property type="match status" value="1"/>
</dbReference>
<evidence type="ECO:0000256" key="5">
    <source>
        <dbReference type="ARBA" id="ARBA00022682"/>
    </source>
</evidence>
<dbReference type="GO" id="GO:0038023">
    <property type="term" value="F:signaling receptor activity"/>
    <property type="evidence" value="ECO:0007669"/>
    <property type="project" value="TreeGrafter"/>
</dbReference>
<dbReference type="PANTHER" id="PTHR31213">
    <property type="entry name" value="OS08G0374000 PROTEIN-RELATED"/>
    <property type="match status" value="1"/>
</dbReference>
<dbReference type="InterPro" id="IPR019587">
    <property type="entry name" value="Polyketide_cyclase/dehydratase"/>
</dbReference>
<evidence type="ECO:0000256" key="4">
    <source>
        <dbReference type="ARBA" id="ARBA00022490"/>
    </source>
</evidence>
<sequence length="258" mass="29119">MAGSASPTATAQPMGALELMQQQLGKGKLDFQGLFEKKQELIRRYHTQQLEPHQCGSILWQQIKVSVRIVWSIVRRFDKPQMYKRFIQTCNIIEGDGGVGSIREIHLVSSVPATSSVERLEILNEDEHVVSFRVLGGGHRLQNYSSVTSLHELEIDGCPGTLVLESYVVDIPDGNTREETHMFVDTFVRCNLKSLAQISEQQYSKELAQQKLKEKEQQQQQHQQQQALQKPPVTAPPLSPVPNMNENKESSVEMVENG</sequence>
<dbReference type="InterPro" id="IPR050279">
    <property type="entry name" value="Plant_def-hormone_signal"/>
</dbReference>
<name>A0A8T0HJS5_CERPU</name>
<dbReference type="InterPro" id="IPR023393">
    <property type="entry name" value="START-like_dom_sf"/>
</dbReference>
<comment type="similarity">
    <text evidence="3">Belongs to the PYR/PYL/RCAR abscisic acid intracellular receptor family.</text>
</comment>
<keyword evidence="4" id="KW-0963">Cytoplasm</keyword>
<dbReference type="GO" id="GO:0009738">
    <property type="term" value="P:abscisic acid-activated signaling pathway"/>
    <property type="evidence" value="ECO:0007669"/>
    <property type="project" value="UniProtKB-KW"/>
</dbReference>
<feature type="compositionally biased region" description="Low complexity" evidence="9">
    <location>
        <begin position="218"/>
        <end position="232"/>
    </location>
</feature>
<keyword evidence="5" id="KW-0938">Abscisic acid signaling pathway</keyword>
<evidence type="ECO:0000256" key="1">
    <source>
        <dbReference type="ARBA" id="ARBA00004123"/>
    </source>
</evidence>
<dbReference type="GO" id="GO:0005737">
    <property type="term" value="C:cytoplasm"/>
    <property type="evidence" value="ECO:0007669"/>
    <property type="project" value="UniProtKB-SubCell"/>
</dbReference>
<keyword evidence="6" id="KW-0675">Receptor</keyword>
<dbReference type="CDD" id="cd07821">
    <property type="entry name" value="PYR_PYL_RCAR_like"/>
    <property type="match status" value="1"/>
</dbReference>
<evidence type="ECO:0000313" key="10">
    <source>
        <dbReference type="EMBL" id="KAG0571047.1"/>
    </source>
</evidence>
<comment type="subcellular location">
    <subcellularLocation>
        <location evidence="2">Cytoplasm</location>
    </subcellularLocation>
    <subcellularLocation>
        <location evidence="1">Nucleus</location>
    </subcellularLocation>
</comment>
<evidence type="ECO:0000256" key="3">
    <source>
        <dbReference type="ARBA" id="ARBA00008594"/>
    </source>
</evidence>
<dbReference type="Gene3D" id="3.30.530.20">
    <property type="match status" value="1"/>
</dbReference>
<organism evidence="10 11">
    <name type="scientific">Ceratodon purpureus</name>
    <name type="common">Fire moss</name>
    <name type="synonym">Dicranum purpureum</name>
    <dbReference type="NCBI Taxonomy" id="3225"/>
    <lineage>
        <taxon>Eukaryota</taxon>
        <taxon>Viridiplantae</taxon>
        <taxon>Streptophyta</taxon>
        <taxon>Embryophyta</taxon>
        <taxon>Bryophyta</taxon>
        <taxon>Bryophytina</taxon>
        <taxon>Bryopsida</taxon>
        <taxon>Dicranidae</taxon>
        <taxon>Pseudoditrichales</taxon>
        <taxon>Ditrichaceae</taxon>
        <taxon>Ceratodon</taxon>
    </lineage>
</organism>
<reference evidence="10 11" key="1">
    <citation type="submission" date="2020-06" db="EMBL/GenBank/DDBJ databases">
        <title>WGS assembly of Ceratodon purpureus strain R40.</title>
        <authorList>
            <person name="Carey S.B."/>
            <person name="Jenkins J."/>
            <person name="Shu S."/>
            <person name="Lovell J.T."/>
            <person name="Sreedasyam A."/>
            <person name="Maumus F."/>
            <person name="Tiley G.P."/>
            <person name="Fernandez-Pozo N."/>
            <person name="Barry K."/>
            <person name="Chen C."/>
            <person name="Wang M."/>
            <person name="Lipzen A."/>
            <person name="Daum C."/>
            <person name="Saski C.A."/>
            <person name="Payton A.C."/>
            <person name="Mcbreen J.C."/>
            <person name="Conrad R.E."/>
            <person name="Kollar L.M."/>
            <person name="Olsson S."/>
            <person name="Huttunen S."/>
            <person name="Landis J.B."/>
            <person name="Wickett N.J."/>
            <person name="Johnson M.G."/>
            <person name="Rensing S.A."/>
            <person name="Grimwood J."/>
            <person name="Schmutz J."/>
            <person name="Mcdaniel S.F."/>
        </authorList>
    </citation>
    <scope>NUCLEOTIDE SEQUENCE [LARGE SCALE GENOMIC DNA]</scope>
    <source>
        <strain evidence="10 11">R40</strain>
    </source>
</reference>
<dbReference type="GO" id="GO:0010427">
    <property type="term" value="F:abscisic acid binding"/>
    <property type="evidence" value="ECO:0007669"/>
    <property type="project" value="TreeGrafter"/>
</dbReference>
<evidence type="ECO:0000256" key="6">
    <source>
        <dbReference type="ARBA" id="ARBA00023170"/>
    </source>
</evidence>
<dbReference type="Proteomes" id="UP000822688">
    <property type="component" value="Chromosome 6"/>
</dbReference>
<accession>A0A8T0HJS5</accession>
<evidence type="ECO:0000313" key="11">
    <source>
        <dbReference type="Proteomes" id="UP000822688"/>
    </source>
</evidence>
<dbReference type="GO" id="GO:0004864">
    <property type="term" value="F:protein phosphatase inhibitor activity"/>
    <property type="evidence" value="ECO:0007669"/>
    <property type="project" value="UniProtKB-KW"/>
</dbReference>
<evidence type="ECO:0000256" key="8">
    <source>
        <dbReference type="ARBA" id="ARBA00023272"/>
    </source>
</evidence>
<feature type="region of interest" description="Disordered" evidence="9">
    <location>
        <begin position="209"/>
        <end position="258"/>
    </location>
</feature>
<evidence type="ECO:0000256" key="2">
    <source>
        <dbReference type="ARBA" id="ARBA00004496"/>
    </source>
</evidence>
<dbReference type="AlphaFoldDB" id="A0A8T0HJS5"/>
<dbReference type="SUPFAM" id="SSF55961">
    <property type="entry name" value="Bet v1-like"/>
    <property type="match status" value="1"/>
</dbReference>
<keyword evidence="7" id="KW-0539">Nucleus</keyword>
<keyword evidence="11" id="KW-1185">Reference proteome</keyword>
<proteinExistence type="inferred from homology"/>